<dbReference type="Pfam" id="PF01026">
    <property type="entry name" value="TatD_DNase"/>
    <property type="match status" value="1"/>
</dbReference>
<dbReference type="Proteomes" id="UP000199046">
    <property type="component" value="Unassembled WGS sequence"/>
</dbReference>
<dbReference type="NCBIfam" id="TIGR00010">
    <property type="entry name" value="YchF/TatD family DNA exonuclease"/>
    <property type="match status" value="1"/>
</dbReference>
<evidence type="ECO:0000256" key="2">
    <source>
        <dbReference type="ARBA" id="ARBA00022723"/>
    </source>
</evidence>
<feature type="binding site" evidence="4">
    <location>
        <position position="145"/>
    </location>
    <ligand>
        <name>a divalent metal cation</name>
        <dbReference type="ChEBI" id="CHEBI:60240"/>
        <label>2</label>
    </ligand>
</feature>
<organism evidence="5 6">
    <name type="scientific">Kushneria avicenniae</name>
    <dbReference type="NCBI Taxonomy" id="402385"/>
    <lineage>
        <taxon>Bacteria</taxon>
        <taxon>Pseudomonadati</taxon>
        <taxon>Pseudomonadota</taxon>
        <taxon>Gammaproteobacteria</taxon>
        <taxon>Oceanospirillales</taxon>
        <taxon>Halomonadaceae</taxon>
        <taxon>Kushneria</taxon>
    </lineage>
</organism>
<accession>A0A1I1FWC6</accession>
<comment type="similarity">
    <text evidence="1">Belongs to the metallo-dependent hydrolases superfamily. TatD-type hydrolase family.</text>
</comment>
<feature type="binding site" evidence="4">
    <location>
        <position position="220"/>
    </location>
    <ligand>
        <name>a divalent metal cation</name>
        <dbReference type="ChEBI" id="CHEBI:60240"/>
        <label>1</label>
    </ligand>
</feature>
<dbReference type="PROSITE" id="PS01091">
    <property type="entry name" value="TATD_3"/>
    <property type="match status" value="1"/>
</dbReference>
<dbReference type="OrthoDB" id="9810005at2"/>
<keyword evidence="3" id="KW-0378">Hydrolase</keyword>
<sequence>MSQSAEQLSWPSVLIDSHCHLDRLDAENGDVDDVLARAREAGVRGFLAVATTLEGVPGLAALGRRHEDVFYGAGVHPMQIPDHEPTLEEITACIEQFEPVVVGEIGLDFQPDAQGALRVQRDVQLMRFERHLQAARAAELPVSVHTRGAREETMAMIEQHLDPAVGGVLHCFTEDIDMARHAVAHGFMISLSGIVTFASAHKLRDLARALPLDRLLLETDSPWLSPVPYRGRPNEPARVLEVARVIACERNISLDEVAMQTTANFHRLFRRASPVNDAVSSLVTA</sequence>
<evidence type="ECO:0000256" key="1">
    <source>
        <dbReference type="ARBA" id="ARBA00009275"/>
    </source>
</evidence>
<feature type="binding site" evidence="4">
    <location>
        <position position="20"/>
    </location>
    <ligand>
        <name>a divalent metal cation</name>
        <dbReference type="ChEBI" id="CHEBI:60240"/>
        <label>1</label>
    </ligand>
</feature>
<evidence type="ECO:0000256" key="3">
    <source>
        <dbReference type="ARBA" id="ARBA00022801"/>
    </source>
</evidence>
<evidence type="ECO:0000313" key="6">
    <source>
        <dbReference type="Proteomes" id="UP000199046"/>
    </source>
</evidence>
<feature type="binding site" evidence="4">
    <location>
        <position position="104"/>
    </location>
    <ligand>
        <name>a divalent metal cation</name>
        <dbReference type="ChEBI" id="CHEBI:60240"/>
        <label>1</label>
    </ligand>
</feature>
<gene>
    <name evidence="5" type="ORF">SAMN05421848_0292</name>
</gene>
<dbReference type="PROSITE" id="PS01137">
    <property type="entry name" value="TATD_1"/>
    <property type="match status" value="1"/>
</dbReference>
<dbReference type="FunFam" id="3.20.20.140:FF:000005">
    <property type="entry name" value="TatD family hydrolase"/>
    <property type="match status" value="1"/>
</dbReference>
<dbReference type="GO" id="GO:0004536">
    <property type="term" value="F:DNA nuclease activity"/>
    <property type="evidence" value="ECO:0007669"/>
    <property type="project" value="InterPro"/>
</dbReference>
<dbReference type="Gene3D" id="3.20.20.140">
    <property type="entry name" value="Metal-dependent hydrolases"/>
    <property type="match status" value="1"/>
</dbReference>
<evidence type="ECO:0000313" key="5">
    <source>
        <dbReference type="EMBL" id="SFC03332.1"/>
    </source>
</evidence>
<dbReference type="EMBL" id="FOLY01000001">
    <property type="protein sequence ID" value="SFC03332.1"/>
    <property type="molecule type" value="Genomic_DNA"/>
</dbReference>
<protein>
    <submittedName>
        <fullName evidence="5">TatD DNase family protein</fullName>
    </submittedName>
</protein>
<evidence type="ECO:0000256" key="4">
    <source>
        <dbReference type="PIRSR" id="PIRSR005902-1"/>
    </source>
</evidence>
<feature type="binding site" evidence="4">
    <location>
        <position position="18"/>
    </location>
    <ligand>
        <name>a divalent metal cation</name>
        <dbReference type="ChEBI" id="CHEBI:60240"/>
        <label>1</label>
    </ligand>
</feature>
<keyword evidence="2 4" id="KW-0479">Metal-binding</keyword>
<dbReference type="InterPro" id="IPR001130">
    <property type="entry name" value="TatD-like"/>
</dbReference>
<dbReference type="SUPFAM" id="SSF51556">
    <property type="entry name" value="Metallo-dependent hydrolases"/>
    <property type="match status" value="1"/>
</dbReference>
<keyword evidence="6" id="KW-1185">Reference proteome</keyword>
<dbReference type="PANTHER" id="PTHR46124">
    <property type="entry name" value="D-AMINOACYL-TRNA DEACYLASE"/>
    <property type="match status" value="1"/>
</dbReference>
<dbReference type="PROSITE" id="PS01090">
    <property type="entry name" value="TATD_2"/>
    <property type="match status" value="1"/>
</dbReference>
<feature type="binding site" evidence="4">
    <location>
        <position position="170"/>
    </location>
    <ligand>
        <name>a divalent metal cation</name>
        <dbReference type="ChEBI" id="CHEBI:60240"/>
        <label>2</label>
    </ligand>
</feature>
<dbReference type="GO" id="GO:0016788">
    <property type="term" value="F:hydrolase activity, acting on ester bonds"/>
    <property type="evidence" value="ECO:0007669"/>
    <property type="project" value="InterPro"/>
</dbReference>
<dbReference type="STRING" id="402385.SAMN05421848_0292"/>
<dbReference type="CDD" id="cd01310">
    <property type="entry name" value="TatD_DNAse"/>
    <property type="match status" value="1"/>
</dbReference>
<dbReference type="InterPro" id="IPR018228">
    <property type="entry name" value="DNase_TatD-rel_CS"/>
</dbReference>
<dbReference type="InterPro" id="IPR015991">
    <property type="entry name" value="TatD/YcfH-like"/>
</dbReference>
<dbReference type="AlphaFoldDB" id="A0A1I1FWC6"/>
<dbReference type="PANTHER" id="PTHR46124:SF2">
    <property type="entry name" value="D-AMINOACYL-TRNA DEACYLASE"/>
    <property type="match status" value="1"/>
</dbReference>
<dbReference type="RefSeq" id="WP_090130100.1">
    <property type="nucleotide sequence ID" value="NZ_FOLY01000001.1"/>
</dbReference>
<dbReference type="GO" id="GO:0005829">
    <property type="term" value="C:cytosol"/>
    <property type="evidence" value="ECO:0007669"/>
    <property type="project" value="TreeGrafter"/>
</dbReference>
<name>A0A1I1FWC6_9GAMM</name>
<proteinExistence type="inferred from homology"/>
<dbReference type="InterPro" id="IPR032466">
    <property type="entry name" value="Metal_Hydrolase"/>
</dbReference>
<reference evidence="6" key="1">
    <citation type="submission" date="2016-10" db="EMBL/GenBank/DDBJ databases">
        <authorList>
            <person name="Varghese N."/>
            <person name="Submissions S."/>
        </authorList>
    </citation>
    <scope>NUCLEOTIDE SEQUENCE [LARGE SCALE GENOMIC DNA]</scope>
    <source>
        <strain evidence="6">DSM 23439</strain>
    </source>
</reference>
<dbReference type="GO" id="GO:0046872">
    <property type="term" value="F:metal ion binding"/>
    <property type="evidence" value="ECO:0007669"/>
    <property type="project" value="UniProtKB-KW"/>
</dbReference>
<dbReference type="PIRSF" id="PIRSF005902">
    <property type="entry name" value="DNase_TatD"/>
    <property type="match status" value="1"/>
</dbReference>